<name>A7IW27_PBCVN</name>
<dbReference type="RefSeq" id="YP_001497348.1">
    <property type="nucleotide sequence ID" value="NC_009898.1"/>
</dbReference>
<organismHost>
    <name type="scientific">Chlorella</name>
    <dbReference type="NCBI Taxonomy" id="3071"/>
</organismHost>
<gene>
    <name evidence="1" type="primary">b152R</name>
    <name evidence="1" type="ORF">NY2A_b152R</name>
</gene>
<accession>A7IW27</accession>
<keyword evidence="2" id="KW-1185">Reference proteome</keyword>
<dbReference type="KEGG" id="vg:5659003"/>
<dbReference type="EMBL" id="DQ491002">
    <property type="protein sequence ID" value="ABT14551.1"/>
    <property type="molecule type" value="Genomic_DNA"/>
</dbReference>
<dbReference type="GeneID" id="5659003"/>
<dbReference type="Proteomes" id="UP000202419">
    <property type="component" value="Segment"/>
</dbReference>
<protein>
    <submittedName>
        <fullName evidence="1">Uncharacterized protein b152R</fullName>
    </submittedName>
</protein>
<reference evidence="1 2" key="1">
    <citation type="journal article" date="2007" name="Virology">
        <title>Sequence and annotation of the 369-kb NY-2A and the 345-kb AR158 viruses that infect Chlorella NC64A.</title>
        <authorList>
            <person name="Fitzgerald L.A."/>
            <person name="Graves M.V."/>
            <person name="Li X."/>
            <person name="Feldblyum T."/>
            <person name="Nierman W.C."/>
            <person name="Van Etten J.L."/>
        </authorList>
    </citation>
    <scope>NUCLEOTIDE SEQUENCE [LARGE SCALE GENOMIC DNA]</scope>
    <source>
        <strain evidence="1 2">NY-2A</strain>
    </source>
</reference>
<organism evidence="1 2">
    <name type="scientific">Paramecium bursaria Chlorella virus NY2A</name>
    <name type="common">PBCV-NY2A</name>
    <dbReference type="NCBI Taxonomy" id="46021"/>
    <lineage>
        <taxon>Viruses</taxon>
        <taxon>Varidnaviria</taxon>
        <taxon>Bamfordvirae</taxon>
        <taxon>Nucleocytoviricota</taxon>
        <taxon>Megaviricetes</taxon>
        <taxon>Algavirales</taxon>
        <taxon>Phycodnaviridae</taxon>
        <taxon>Chlorovirus</taxon>
        <taxon>Chlorovirus americanus</taxon>
    </lineage>
</organism>
<evidence type="ECO:0000313" key="1">
    <source>
        <dbReference type="EMBL" id="ABT14551.1"/>
    </source>
</evidence>
<sequence length="77" mass="9391">MLYCCCIFAQIAREECRTKKYYLFFRCVVSMHQHCTRRKTLDDLTRTISRRTMIPEFPTLLRMLQLRHTFFCLQSSC</sequence>
<proteinExistence type="predicted"/>
<evidence type="ECO:0000313" key="2">
    <source>
        <dbReference type="Proteomes" id="UP000202419"/>
    </source>
</evidence>